<dbReference type="KEGG" id="loi:92362763"/>
<comment type="caution">
    <text evidence="2">The sequence shown here is derived from an EMBL/GenBank/DDBJ whole genome shotgun (WGS) entry which is preliminary data.</text>
</comment>
<sequence length="580" mass="61626">MAVAAPAASAGVPLASTRSPCTLFATESEAYFCLSCNVRCSGLALLVGPHTNHDYLPVSDAVLYLPSALLRETREVVREVEEGFTKPWRVQDQQREGTLLHLLGLRRSKLAAVAQLMAELREVDHQLLHVTETKALDVANWRYQLRGLHRKMEKLHRGATALSTCFAPASSPMGNDTTGVDAGESQGAATSCPPWPHTQHVAQKELAQVCQVLQVQLAQLEEEEYASAQRLEAWHRLLSEVPWGSNASDALSNAADKTGGENGGTQHVTPSTAAPGAAAAGAIQTPAHEPSLQPRSYYSESWHAPEIAAADAPCTSTPSAPQRQRQQQTSSLSPSPEADTAAAVRRPLHPSDAEVVLLQHALHNINGALRQRLLHAAAASLSSSSSSRSPPTSHHAFSREAADTGITISGLPPLPDATPLRSIQDLTKSASTTSEAAAAGAQQGSTHTSERLTGCASVAAAAYVTQSAKGRQQETSPLSRSAEETPPATPTEAEAAGTVLDAAEGEEEEAQRRVWWQSLRAREQEMKNSLNQLLHSVATASSTPPLREHDSVYITDVAGRPAASAISSSIPAYQRGLESR</sequence>
<dbReference type="AlphaFoldDB" id="A0A836HSJ7"/>
<feature type="compositionally biased region" description="Low complexity" evidence="1">
    <location>
        <begin position="484"/>
        <end position="494"/>
    </location>
</feature>
<gene>
    <name evidence="2" type="ORF">LSCM4_06919</name>
</gene>
<proteinExistence type="predicted"/>
<feature type="region of interest" description="Disordered" evidence="1">
    <location>
        <begin position="171"/>
        <end position="192"/>
    </location>
</feature>
<feature type="region of interest" description="Disordered" evidence="1">
    <location>
        <begin position="427"/>
        <end position="449"/>
    </location>
</feature>
<feature type="compositionally biased region" description="Polar residues" evidence="1">
    <location>
        <begin position="467"/>
        <end position="479"/>
    </location>
</feature>
<feature type="region of interest" description="Disordered" evidence="1">
    <location>
        <begin position="249"/>
        <end position="283"/>
    </location>
</feature>
<accession>A0A836HSJ7</accession>
<feature type="compositionally biased region" description="Low complexity" evidence="1">
    <location>
        <begin position="427"/>
        <end position="446"/>
    </location>
</feature>
<dbReference type="GeneID" id="92362763"/>
<evidence type="ECO:0000313" key="2">
    <source>
        <dbReference type="EMBL" id="KAG5481843.1"/>
    </source>
</evidence>
<evidence type="ECO:0008006" key="4">
    <source>
        <dbReference type="Google" id="ProtNLM"/>
    </source>
</evidence>
<dbReference type="EMBL" id="JAFHLR010000017">
    <property type="protein sequence ID" value="KAG5481843.1"/>
    <property type="molecule type" value="Genomic_DNA"/>
</dbReference>
<feature type="compositionally biased region" description="Low complexity" evidence="1">
    <location>
        <begin position="272"/>
        <end position="283"/>
    </location>
</feature>
<organism evidence="2 3">
    <name type="scientific">Leishmania orientalis</name>
    <dbReference type="NCBI Taxonomy" id="2249476"/>
    <lineage>
        <taxon>Eukaryota</taxon>
        <taxon>Discoba</taxon>
        <taxon>Euglenozoa</taxon>
        <taxon>Kinetoplastea</taxon>
        <taxon>Metakinetoplastina</taxon>
        <taxon>Trypanosomatida</taxon>
        <taxon>Trypanosomatidae</taxon>
        <taxon>Leishmaniinae</taxon>
        <taxon>Leishmania</taxon>
    </lineage>
</organism>
<feature type="region of interest" description="Disordered" evidence="1">
    <location>
        <begin position="310"/>
        <end position="343"/>
    </location>
</feature>
<dbReference type="RefSeq" id="XP_067064203.1">
    <property type="nucleotide sequence ID" value="XM_067208829.1"/>
</dbReference>
<feature type="compositionally biased region" description="Low complexity" evidence="1">
    <location>
        <begin position="316"/>
        <end position="336"/>
    </location>
</feature>
<reference evidence="3" key="1">
    <citation type="journal article" date="2021" name="Microbiol. Resour. Announc.">
        <title>LGAAP: Leishmaniinae Genome Assembly and Annotation Pipeline.</title>
        <authorList>
            <person name="Almutairi H."/>
            <person name="Urbaniak M.D."/>
            <person name="Bates M.D."/>
            <person name="Jariyapan N."/>
            <person name="Kwakye-Nuako G."/>
            <person name="Thomaz-Soccol V."/>
            <person name="Al-Salem W.S."/>
            <person name="Dillon R.J."/>
            <person name="Bates P.A."/>
            <person name="Gatherer D."/>
        </authorList>
    </citation>
    <scope>NUCLEOTIDE SEQUENCE [LARGE SCALE GENOMIC DNA]</scope>
</reference>
<dbReference type="Proteomes" id="UP000674143">
    <property type="component" value="Unassembled WGS sequence"/>
</dbReference>
<evidence type="ECO:0000313" key="3">
    <source>
        <dbReference type="Proteomes" id="UP000674143"/>
    </source>
</evidence>
<protein>
    <recommendedName>
        <fullName evidence="4">B box-type domain-containing protein</fullName>
    </recommendedName>
</protein>
<feature type="region of interest" description="Disordered" evidence="1">
    <location>
        <begin position="467"/>
        <end position="494"/>
    </location>
</feature>
<keyword evidence="3" id="KW-1185">Reference proteome</keyword>
<evidence type="ECO:0000256" key="1">
    <source>
        <dbReference type="SAM" id="MobiDB-lite"/>
    </source>
</evidence>
<reference evidence="3" key="2">
    <citation type="journal article" date="2021" name="Sci. Data">
        <title>Chromosome-scale genome sequencing, assembly and annotation of six genomes from subfamily Leishmaniinae.</title>
        <authorList>
            <person name="Almutairi H."/>
            <person name="Urbaniak M.D."/>
            <person name="Bates M.D."/>
            <person name="Jariyapan N."/>
            <person name="Kwakye-Nuako G."/>
            <person name="Thomaz Soccol V."/>
            <person name="Al-Salem W.S."/>
            <person name="Dillon R.J."/>
            <person name="Bates P.A."/>
            <person name="Gatherer D."/>
        </authorList>
    </citation>
    <scope>NUCLEOTIDE SEQUENCE [LARGE SCALE GENOMIC DNA]</scope>
</reference>
<name>A0A836HSJ7_9TRYP</name>